<gene>
    <name evidence="2" type="ORF">E5991_08705</name>
</gene>
<sequence>MIAVEVIYAGILALVVWYARWRRDAWRVSGLYEDTGDWQLKDVRWRRLGGHIEVTYSVINQLPGQTRYSNDFIRVFQRGVSLEERGVHVSRVLLKGAETRFMQVFDARDGSMPVIQRNSLDTEREESDE</sequence>
<protein>
    <submittedName>
        <fullName evidence="2">Uncharacterized protein</fullName>
    </submittedName>
</protein>
<keyword evidence="1" id="KW-1133">Transmembrane helix</keyword>
<keyword evidence="1" id="KW-0812">Transmembrane</keyword>
<dbReference type="RefSeq" id="WP_136511693.1">
    <property type="nucleotide sequence ID" value="NZ_SSTF01000032.1"/>
</dbReference>
<accession>A0A4S4F3T0</accession>
<dbReference type="Proteomes" id="UP000306798">
    <property type="component" value="Unassembled WGS sequence"/>
</dbReference>
<evidence type="ECO:0000313" key="3">
    <source>
        <dbReference type="Proteomes" id="UP000306798"/>
    </source>
</evidence>
<organism evidence="2 3">
    <name type="scientific">Bifidobacterium pseudolongum</name>
    <dbReference type="NCBI Taxonomy" id="1694"/>
    <lineage>
        <taxon>Bacteria</taxon>
        <taxon>Bacillati</taxon>
        <taxon>Actinomycetota</taxon>
        <taxon>Actinomycetes</taxon>
        <taxon>Bifidobacteriales</taxon>
        <taxon>Bifidobacteriaceae</taxon>
        <taxon>Bifidobacterium</taxon>
    </lineage>
</organism>
<proteinExistence type="predicted"/>
<dbReference type="EMBL" id="SSTF01000032">
    <property type="protein sequence ID" value="THG24230.1"/>
    <property type="molecule type" value="Genomic_DNA"/>
</dbReference>
<name>A0A4S4F3T0_9BIFI</name>
<evidence type="ECO:0000256" key="1">
    <source>
        <dbReference type="SAM" id="Phobius"/>
    </source>
</evidence>
<dbReference type="AlphaFoldDB" id="A0A4S4F3T0"/>
<reference evidence="2 3" key="1">
    <citation type="submission" date="2019-04" db="EMBL/GenBank/DDBJ databases">
        <title>Microbes associate with the intestines of laboratory mice.</title>
        <authorList>
            <person name="Navarre W."/>
            <person name="Wong E."/>
            <person name="Huang K.C."/>
            <person name="Tropini C."/>
            <person name="Ng K."/>
            <person name="Yu B."/>
        </authorList>
    </citation>
    <scope>NUCLEOTIDE SEQUENCE [LARGE SCALE GENOMIC DNA]</scope>
    <source>
        <strain evidence="2 3">NM87_A27A</strain>
    </source>
</reference>
<keyword evidence="1" id="KW-0472">Membrane</keyword>
<evidence type="ECO:0000313" key="2">
    <source>
        <dbReference type="EMBL" id="THG24230.1"/>
    </source>
</evidence>
<feature type="transmembrane region" description="Helical" evidence="1">
    <location>
        <begin position="6"/>
        <end position="21"/>
    </location>
</feature>
<comment type="caution">
    <text evidence="2">The sequence shown here is derived from an EMBL/GenBank/DDBJ whole genome shotgun (WGS) entry which is preliminary data.</text>
</comment>